<dbReference type="SUPFAM" id="SSF56300">
    <property type="entry name" value="Metallo-dependent phosphatases"/>
    <property type="match status" value="1"/>
</dbReference>
<sequence>MELTTVAPDEVVIHDGPTVHRHRGLSPATTYEFDGLTATTLPAPRGDLLGTFATVNDVHFGETVAGLIDGAGEGFSVPAGTTPYPTLMNTDAVGEMADLDPLAVLVKGDLTTDGSPQQVGEFEALYRAAFGDRLHFIRGNHESFHQVHVGSSYERVELPGLLAIMVDTSRDGHPNGDLTAQQLERLDDEAVDSDVPVVIFGHHHIWLPGEDARTDRFFGILPGASEALQALIARRRNVRGYFAGHTHRNRRRSVPISGDVPYVEVASVKDFPGAWAEYRIHEGTLVQIMRRVSSPRALAWTDRTRGMFGGLYPAYSFGELGDRCFEVDLESR</sequence>
<dbReference type="Proteomes" id="UP000018291">
    <property type="component" value="Unassembled WGS sequence"/>
</dbReference>
<dbReference type="OrthoDB" id="4507037at2"/>
<dbReference type="eggNOG" id="COG1409">
    <property type="taxonomic scope" value="Bacteria"/>
</dbReference>
<gene>
    <name evidence="2" type="ORF">BN381_150064</name>
</gene>
<dbReference type="Pfam" id="PF00149">
    <property type="entry name" value="Metallophos"/>
    <property type="match status" value="1"/>
</dbReference>
<proteinExistence type="predicted"/>
<dbReference type="Gene3D" id="3.60.21.10">
    <property type="match status" value="1"/>
</dbReference>
<organism evidence="2 3">
    <name type="scientific">Candidatus Neomicrothrix parvicella RN1</name>
    <dbReference type="NCBI Taxonomy" id="1229780"/>
    <lineage>
        <taxon>Bacteria</taxon>
        <taxon>Bacillati</taxon>
        <taxon>Actinomycetota</taxon>
        <taxon>Acidimicrobiia</taxon>
        <taxon>Acidimicrobiales</taxon>
        <taxon>Microthrixaceae</taxon>
        <taxon>Candidatus Neomicrothrix</taxon>
    </lineage>
</organism>
<feature type="domain" description="Calcineurin-like phosphoesterase" evidence="1">
    <location>
        <begin position="53"/>
        <end position="248"/>
    </location>
</feature>
<protein>
    <recommendedName>
        <fullName evidence="1">Calcineurin-like phosphoesterase domain-containing protein</fullName>
    </recommendedName>
</protein>
<dbReference type="HOGENOM" id="CLU_835977_0_0_11"/>
<comment type="caution">
    <text evidence="2">The sequence shown here is derived from an EMBL/GenBank/DDBJ whole genome shotgun (WGS) entry which is preliminary data.</text>
</comment>
<dbReference type="STRING" id="1229780.BN381_150064"/>
<evidence type="ECO:0000313" key="2">
    <source>
        <dbReference type="EMBL" id="CCM62951.1"/>
    </source>
</evidence>
<keyword evidence="3" id="KW-1185">Reference proteome</keyword>
<dbReference type="GO" id="GO:0016787">
    <property type="term" value="F:hydrolase activity"/>
    <property type="evidence" value="ECO:0007669"/>
    <property type="project" value="InterPro"/>
</dbReference>
<dbReference type="InterPro" id="IPR029052">
    <property type="entry name" value="Metallo-depent_PP-like"/>
</dbReference>
<reference evidence="2 3" key="1">
    <citation type="journal article" date="2013" name="ISME J.">
        <title>Metabolic model for the filamentous 'Candidatus Microthrix parvicella' based on genomic and metagenomic analyses.</title>
        <authorList>
            <person name="Jon McIlroy S."/>
            <person name="Kristiansen R."/>
            <person name="Albertsen M."/>
            <person name="Michael Karst S."/>
            <person name="Rossetti S."/>
            <person name="Lund Nielsen J."/>
            <person name="Tandoi V."/>
            <person name="James Seviour R."/>
            <person name="Nielsen P.H."/>
        </authorList>
    </citation>
    <scope>NUCLEOTIDE SEQUENCE [LARGE SCALE GENOMIC DNA]</scope>
    <source>
        <strain evidence="2 3">RN1</strain>
    </source>
</reference>
<dbReference type="EMBL" id="CANL01000007">
    <property type="protein sequence ID" value="CCM62951.1"/>
    <property type="molecule type" value="Genomic_DNA"/>
</dbReference>
<accession>R4Z0Y9</accession>
<name>R4Z0Y9_9ACTN</name>
<dbReference type="InterPro" id="IPR004843">
    <property type="entry name" value="Calcineurin-like_PHP"/>
</dbReference>
<evidence type="ECO:0000259" key="1">
    <source>
        <dbReference type="Pfam" id="PF00149"/>
    </source>
</evidence>
<dbReference type="AlphaFoldDB" id="R4Z0Y9"/>
<evidence type="ECO:0000313" key="3">
    <source>
        <dbReference type="Proteomes" id="UP000018291"/>
    </source>
</evidence>
<dbReference type="RefSeq" id="WP_012224867.1">
    <property type="nucleotide sequence ID" value="NZ_HG422565.1"/>
</dbReference>